<dbReference type="EMBL" id="BPVZ01000055">
    <property type="protein sequence ID" value="GKV20386.1"/>
    <property type="molecule type" value="Genomic_DNA"/>
</dbReference>
<evidence type="ECO:0000313" key="2">
    <source>
        <dbReference type="Proteomes" id="UP001054252"/>
    </source>
</evidence>
<dbReference type="Proteomes" id="UP001054252">
    <property type="component" value="Unassembled WGS sequence"/>
</dbReference>
<protein>
    <submittedName>
        <fullName evidence="1">Uncharacterized protein</fullName>
    </submittedName>
</protein>
<dbReference type="PANTHER" id="PTHR33972:SF2">
    <property type="entry name" value="OS04G0606700 PROTEIN"/>
    <property type="match status" value="1"/>
</dbReference>
<proteinExistence type="predicted"/>
<gene>
    <name evidence="1" type="ORF">SLEP1_g30519</name>
</gene>
<organism evidence="1 2">
    <name type="scientific">Rubroshorea leprosula</name>
    <dbReference type="NCBI Taxonomy" id="152421"/>
    <lineage>
        <taxon>Eukaryota</taxon>
        <taxon>Viridiplantae</taxon>
        <taxon>Streptophyta</taxon>
        <taxon>Embryophyta</taxon>
        <taxon>Tracheophyta</taxon>
        <taxon>Spermatophyta</taxon>
        <taxon>Magnoliopsida</taxon>
        <taxon>eudicotyledons</taxon>
        <taxon>Gunneridae</taxon>
        <taxon>Pentapetalae</taxon>
        <taxon>rosids</taxon>
        <taxon>malvids</taxon>
        <taxon>Malvales</taxon>
        <taxon>Dipterocarpaceae</taxon>
        <taxon>Rubroshorea</taxon>
    </lineage>
</organism>
<comment type="caution">
    <text evidence="1">The sequence shown here is derived from an EMBL/GenBank/DDBJ whole genome shotgun (WGS) entry which is preliminary data.</text>
</comment>
<dbReference type="AlphaFoldDB" id="A0AAV5K6F2"/>
<evidence type="ECO:0000313" key="1">
    <source>
        <dbReference type="EMBL" id="GKV20386.1"/>
    </source>
</evidence>
<dbReference type="PANTHER" id="PTHR33972">
    <property type="entry name" value="EXPRESSED PROTEIN"/>
    <property type="match status" value="1"/>
</dbReference>
<keyword evidence="2" id="KW-1185">Reference proteome</keyword>
<sequence>MLRNLVRHSPLPHYSAVNHRRPQLPFSFRRHFSSKSELIEIDLDFSSPSGLKKMEEMIQKLIVHKAAPYWLPFIPGASFWVPPDHRGSKKVVDLIEKLSNRLTEEEAFSLTTDRGWPCLSSFLSDDMVTDGVANVDMKSSKQEGEVIEVVVMEDSKNLS</sequence>
<name>A0AAV5K6F2_9ROSI</name>
<accession>A0AAV5K6F2</accession>
<reference evidence="1 2" key="1">
    <citation type="journal article" date="2021" name="Commun. Biol.">
        <title>The genome of Shorea leprosula (Dipterocarpaceae) highlights the ecological relevance of drought in aseasonal tropical rainforests.</title>
        <authorList>
            <person name="Ng K.K.S."/>
            <person name="Kobayashi M.J."/>
            <person name="Fawcett J.A."/>
            <person name="Hatakeyama M."/>
            <person name="Paape T."/>
            <person name="Ng C.H."/>
            <person name="Ang C.C."/>
            <person name="Tnah L.H."/>
            <person name="Lee C.T."/>
            <person name="Nishiyama T."/>
            <person name="Sese J."/>
            <person name="O'Brien M.J."/>
            <person name="Copetti D."/>
            <person name="Mohd Noor M.I."/>
            <person name="Ong R.C."/>
            <person name="Putra M."/>
            <person name="Sireger I.Z."/>
            <person name="Indrioko S."/>
            <person name="Kosugi Y."/>
            <person name="Izuno A."/>
            <person name="Isagi Y."/>
            <person name="Lee S.L."/>
            <person name="Shimizu K.K."/>
        </authorList>
    </citation>
    <scope>NUCLEOTIDE SEQUENCE [LARGE SCALE GENOMIC DNA]</scope>
    <source>
        <strain evidence="1">214</strain>
    </source>
</reference>